<dbReference type="InterPro" id="IPR036852">
    <property type="entry name" value="Peptidase_S8/S53_dom_sf"/>
</dbReference>
<keyword evidence="3" id="KW-0378">Hydrolase</keyword>
<gene>
    <name evidence="7" type="ORF">ENO34_01855</name>
</gene>
<dbReference type="AlphaFoldDB" id="A0A831YCX0"/>
<dbReference type="EMBL" id="DSFC01000107">
    <property type="protein sequence ID" value="HEV09127.1"/>
    <property type="molecule type" value="Genomic_DNA"/>
</dbReference>
<accession>A0A831YCX0</accession>
<dbReference type="InterPro" id="IPR050131">
    <property type="entry name" value="Peptidase_S8_subtilisin-like"/>
</dbReference>
<comment type="similarity">
    <text evidence="1 5">Belongs to the peptidase S8 family.</text>
</comment>
<feature type="domain" description="Peptidase S8/S53" evidence="6">
    <location>
        <begin position="82"/>
        <end position="211"/>
    </location>
</feature>
<evidence type="ECO:0000256" key="3">
    <source>
        <dbReference type="ARBA" id="ARBA00022801"/>
    </source>
</evidence>
<dbReference type="PANTHER" id="PTHR43806:SF67">
    <property type="entry name" value="EGF-LIKE DOMAIN-CONTAINING PROTEIN"/>
    <property type="match status" value="1"/>
</dbReference>
<dbReference type="SUPFAM" id="SSF52743">
    <property type="entry name" value="Subtilisin-like"/>
    <property type="match status" value="1"/>
</dbReference>
<evidence type="ECO:0000259" key="6">
    <source>
        <dbReference type="Pfam" id="PF00082"/>
    </source>
</evidence>
<proteinExistence type="inferred from homology"/>
<reference evidence="7" key="1">
    <citation type="journal article" date="2020" name="mSystems">
        <title>Genome- and Community-Level Interaction Insights into Carbon Utilization and Element Cycling Functions of Hydrothermarchaeota in Hydrothermal Sediment.</title>
        <authorList>
            <person name="Zhou Z."/>
            <person name="Liu Y."/>
            <person name="Xu W."/>
            <person name="Pan J."/>
            <person name="Luo Z.H."/>
            <person name="Li M."/>
        </authorList>
    </citation>
    <scope>NUCLEOTIDE SEQUENCE [LARGE SCALE GENOMIC DNA]</scope>
    <source>
        <strain evidence="7">SpSt-1257</strain>
    </source>
</reference>
<sequence>ASSGSQKSGTLGNCSVVIDNTNTSSSLNGDGEFIIDFDCTGNYTVNLYPESGSPTVDMYFANIFGDSEFLNFTQTDVYGGYLGTVGIPATSPYVIAVGALTSKPIDIITSKSFIDLGKIAYFSSRGPTRDGRIKPDITAPGYYVLSALAGTSNYITKAGTSMASPVVAGIVAQLLEVNSNLDVFQVKDILSKTALSDSYTFTLPNYTYGYGKVSITPSTFNLFPATSPSNPQTTSASSGGASSGGGGGCSMLQYTDLTFILLSLLTVIILRKLNRRFA</sequence>
<keyword evidence="2" id="KW-0645">Protease</keyword>
<dbReference type="PANTHER" id="PTHR43806">
    <property type="entry name" value="PEPTIDASE S8"/>
    <property type="match status" value="1"/>
</dbReference>
<dbReference type="GO" id="GO:0006508">
    <property type="term" value="P:proteolysis"/>
    <property type="evidence" value="ECO:0007669"/>
    <property type="project" value="UniProtKB-KW"/>
</dbReference>
<dbReference type="Gene3D" id="3.40.50.200">
    <property type="entry name" value="Peptidase S8/S53 domain"/>
    <property type="match status" value="1"/>
</dbReference>
<name>A0A831YCX0_9AQUI</name>
<dbReference type="Pfam" id="PF00082">
    <property type="entry name" value="Peptidase_S8"/>
    <property type="match status" value="1"/>
</dbReference>
<evidence type="ECO:0000313" key="7">
    <source>
        <dbReference type="EMBL" id="HEV09127.1"/>
    </source>
</evidence>
<dbReference type="GO" id="GO:0004252">
    <property type="term" value="F:serine-type endopeptidase activity"/>
    <property type="evidence" value="ECO:0007669"/>
    <property type="project" value="InterPro"/>
</dbReference>
<evidence type="ECO:0000256" key="1">
    <source>
        <dbReference type="ARBA" id="ARBA00011073"/>
    </source>
</evidence>
<keyword evidence="4" id="KW-0720">Serine protease</keyword>
<dbReference type="InterPro" id="IPR000209">
    <property type="entry name" value="Peptidase_S8/S53_dom"/>
</dbReference>
<dbReference type="PROSITE" id="PS51892">
    <property type="entry name" value="SUBTILASE"/>
    <property type="match status" value="1"/>
</dbReference>
<dbReference type="PROSITE" id="PS00138">
    <property type="entry name" value="SUBTILASE_SER"/>
    <property type="match status" value="1"/>
</dbReference>
<comment type="caution">
    <text evidence="5">Lacks conserved residue(s) required for the propagation of feature annotation.</text>
</comment>
<evidence type="ECO:0000256" key="5">
    <source>
        <dbReference type="PROSITE-ProRule" id="PRU01240"/>
    </source>
</evidence>
<protein>
    <recommendedName>
        <fullName evidence="6">Peptidase S8/S53 domain-containing protein</fullName>
    </recommendedName>
</protein>
<organism evidence="7">
    <name type="scientific">Sulfurihydrogenibium azorense</name>
    <dbReference type="NCBI Taxonomy" id="309806"/>
    <lineage>
        <taxon>Bacteria</taxon>
        <taxon>Pseudomonadati</taxon>
        <taxon>Aquificota</taxon>
        <taxon>Aquificia</taxon>
        <taxon>Aquificales</taxon>
        <taxon>Hydrogenothermaceae</taxon>
        <taxon>Sulfurihydrogenibium</taxon>
    </lineage>
</organism>
<dbReference type="InterPro" id="IPR023828">
    <property type="entry name" value="Peptidase_S8_Ser-AS"/>
</dbReference>
<comment type="caution">
    <text evidence="7">The sequence shown here is derived from an EMBL/GenBank/DDBJ whole genome shotgun (WGS) entry which is preliminary data.</text>
</comment>
<dbReference type="Proteomes" id="UP000885621">
    <property type="component" value="Unassembled WGS sequence"/>
</dbReference>
<evidence type="ECO:0000256" key="4">
    <source>
        <dbReference type="ARBA" id="ARBA00022825"/>
    </source>
</evidence>
<evidence type="ECO:0000256" key="2">
    <source>
        <dbReference type="ARBA" id="ARBA00022670"/>
    </source>
</evidence>
<feature type="non-terminal residue" evidence="7">
    <location>
        <position position="1"/>
    </location>
</feature>